<protein>
    <recommendedName>
        <fullName evidence="1">HIT domain-containing protein</fullName>
    </recommendedName>
</protein>
<accession>A0A381U5S5</accession>
<evidence type="ECO:0000259" key="1">
    <source>
        <dbReference type="PROSITE" id="PS51084"/>
    </source>
</evidence>
<sequence>VSYDSNNVFAQILDNTLPSEQVFEDDHTLVIMDIMPATKGHVLVIPKAQAENIYDMDNKYLSAVGSTTKKIATAIKEALNPSGVIVKQFNGSDAGQTVFHYHVHIIPVYPNKRIGEHGANIADPEKLASVADLIRASINNDN</sequence>
<proteinExistence type="predicted"/>
<reference evidence="2" key="1">
    <citation type="submission" date="2018-05" db="EMBL/GenBank/DDBJ databases">
        <authorList>
            <person name="Lanie J.A."/>
            <person name="Ng W.-L."/>
            <person name="Kazmierczak K.M."/>
            <person name="Andrzejewski T.M."/>
            <person name="Davidsen T.M."/>
            <person name="Wayne K.J."/>
            <person name="Tettelin H."/>
            <person name="Glass J.I."/>
            <person name="Rusch D."/>
            <person name="Podicherti R."/>
            <person name="Tsui H.-C.T."/>
            <person name="Winkler M.E."/>
        </authorList>
    </citation>
    <scope>NUCLEOTIDE SEQUENCE</scope>
</reference>
<organism evidence="2">
    <name type="scientific">marine metagenome</name>
    <dbReference type="NCBI Taxonomy" id="408172"/>
    <lineage>
        <taxon>unclassified sequences</taxon>
        <taxon>metagenomes</taxon>
        <taxon>ecological metagenomes</taxon>
    </lineage>
</organism>
<dbReference type="PRINTS" id="PR00332">
    <property type="entry name" value="HISTRIAD"/>
</dbReference>
<dbReference type="Gene3D" id="3.30.428.10">
    <property type="entry name" value="HIT-like"/>
    <property type="match status" value="1"/>
</dbReference>
<dbReference type="PROSITE" id="PS51084">
    <property type="entry name" value="HIT_2"/>
    <property type="match status" value="1"/>
</dbReference>
<gene>
    <name evidence="2" type="ORF">METZ01_LOCUS75531</name>
</gene>
<dbReference type="Pfam" id="PF01230">
    <property type="entry name" value="HIT"/>
    <property type="match status" value="1"/>
</dbReference>
<dbReference type="InterPro" id="IPR039384">
    <property type="entry name" value="HINT"/>
</dbReference>
<dbReference type="AlphaFoldDB" id="A0A381U5S5"/>
<dbReference type="GO" id="GO:0009117">
    <property type="term" value="P:nucleotide metabolic process"/>
    <property type="evidence" value="ECO:0007669"/>
    <property type="project" value="TreeGrafter"/>
</dbReference>
<name>A0A381U5S5_9ZZZZ</name>
<dbReference type="EMBL" id="UINC01005651">
    <property type="protein sequence ID" value="SVA22677.1"/>
    <property type="molecule type" value="Genomic_DNA"/>
</dbReference>
<evidence type="ECO:0000313" key="2">
    <source>
        <dbReference type="EMBL" id="SVA22677.1"/>
    </source>
</evidence>
<feature type="domain" description="HIT" evidence="1">
    <location>
        <begin position="8"/>
        <end position="119"/>
    </location>
</feature>
<dbReference type="InterPro" id="IPR011146">
    <property type="entry name" value="HIT-like"/>
</dbReference>
<dbReference type="InterPro" id="IPR001310">
    <property type="entry name" value="Histidine_triad_HIT"/>
</dbReference>
<dbReference type="PANTHER" id="PTHR46648">
    <property type="entry name" value="HIT FAMILY PROTEIN 1"/>
    <property type="match status" value="1"/>
</dbReference>
<dbReference type="CDD" id="cd01277">
    <property type="entry name" value="HINT_subgroup"/>
    <property type="match status" value="1"/>
</dbReference>
<dbReference type="InterPro" id="IPR036265">
    <property type="entry name" value="HIT-like_sf"/>
</dbReference>
<dbReference type="SUPFAM" id="SSF54197">
    <property type="entry name" value="HIT-like"/>
    <property type="match status" value="1"/>
</dbReference>
<feature type="non-terminal residue" evidence="2">
    <location>
        <position position="1"/>
    </location>
</feature>
<dbReference type="GO" id="GO:0003824">
    <property type="term" value="F:catalytic activity"/>
    <property type="evidence" value="ECO:0007669"/>
    <property type="project" value="InterPro"/>
</dbReference>
<dbReference type="PANTHER" id="PTHR46648:SF1">
    <property type="entry name" value="ADENOSINE 5'-MONOPHOSPHORAMIDASE HNT1"/>
    <property type="match status" value="1"/>
</dbReference>